<evidence type="ECO:0000313" key="3">
    <source>
        <dbReference type="Proteomes" id="UP000184514"/>
    </source>
</evidence>
<evidence type="ECO:0000256" key="1">
    <source>
        <dbReference type="ARBA" id="ARBA00038414"/>
    </source>
</evidence>
<dbReference type="Proteomes" id="UP000184514">
    <property type="component" value="Unassembled WGS sequence"/>
</dbReference>
<dbReference type="GO" id="GO:0047661">
    <property type="term" value="F:amino-acid racemase activity"/>
    <property type="evidence" value="ECO:0007669"/>
    <property type="project" value="InterPro"/>
</dbReference>
<dbReference type="InterPro" id="IPR052186">
    <property type="entry name" value="Hydantoin_racemase-like"/>
</dbReference>
<comment type="similarity">
    <text evidence="1">Belongs to the HyuE racemase family.</text>
</comment>
<accession>A0A1L9P0Q2</accession>
<dbReference type="InterPro" id="IPR053714">
    <property type="entry name" value="Iso_Racemase_Enz_sf"/>
</dbReference>
<dbReference type="Gene3D" id="3.40.50.12500">
    <property type="match status" value="1"/>
</dbReference>
<proteinExistence type="inferred from homology"/>
<keyword evidence="3" id="KW-1185">Reference proteome</keyword>
<sequence>MRLLIINPNTSKGATARIKEAADGVAYPGDEFTTLCPAFGPELIVTQADADHASIAVVETVKAYDAPCDGIILASFGNTGAEAVQLLRPDIPVVGIAAAAFSIAQALGGPFGIVTFGPSLVPALKAKAEEAGLGSKLLATLAVNTTDFGDPGTVQTRYMDEMGELCREMHQRGARCVVMGGGPLAGLASKLAPNSPVPLIDGTQGAINILRTLVAHRDVENDL</sequence>
<organism evidence="2 3">
    <name type="scientific">Planktotalea frisia</name>
    <dbReference type="NCBI Taxonomy" id="696762"/>
    <lineage>
        <taxon>Bacteria</taxon>
        <taxon>Pseudomonadati</taxon>
        <taxon>Pseudomonadota</taxon>
        <taxon>Alphaproteobacteria</taxon>
        <taxon>Rhodobacterales</taxon>
        <taxon>Paracoccaceae</taxon>
        <taxon>Planktotalea</taxon>
    </lineage>
</organism>
<dbReference type="Pfam" id="PF01177">
    <property type="entry name" value="Asp_Glu_race"/>
    <property type="match status" value="1"/>
</dbReference>
<dbReference type="AlphaFoldDB" id="A0A1L9P0Q2"/>
<dbReference type="InterPro" id="IPR015942">
    <property type="entry name" value="Asp/Glu/hydantoin_racemase"/>
</dbReference>
<name>A0A1L9P0Q2_9RHOB</name>
<dbReference type="PANTHER" id="PTHR28047:SF5">
    <property type="entry name" value="PROTEIN DCG1"/>
    <property type="match status" value="1"/>
</dbReference>
<reference evidence="2 3" key="1">
    <citation type="submission" date="2016-10" db="EMBL/GenBank/DDBJ databases">
        <title>Genome sequence of Planktotalea frisia SH6-1.</title>
        <authorList>
            <person name="Poehlein A."/>
            <person name="Bakenhus I."/>
            <person name="Voget S."/>
            <person name="Brinkhoff T."/>
            <person name="Simon M."/>
        </authorList>
    </citation>
    <scope>NUCLEOTIDE SEQUENCE [LARGE SCALE GENOMIC DNA]</scope>
    <source>
        <strain evidence="2 3">SH6-1</strain>
    </source>
</reference>
<dbReference type="STRING" id="696762.PFRI_07760"/>
<gene>
    <name evidence="2" type="ORF">PFRI_07760</name>
</gene>
<evidence type="ECO:0000313" key="2">
    <source>
        <dbReference type="EMBL" id="OJI94984.1"/>
    </source>
</evidence>
<dbReference type="OrthoDB" id="9791723at2"/>
<comment type="caution">
    <text evidence="2">The sequence shown here is derived from an EMBL/GenBank/DDBJ whole genome shotgun (WGS) entry which is preliminary data.</text>
</comment>
<protein>
    <submittedName>
        <fullName evidence="2">Asp/Glu/hydantoin racemase</fullName>
    </submittedName>
</protein>
<dbReference type="PANTHER" id="PTHR28047">
    <property type="entry name" value="PROTEIN DCG1"/>
    <property type="match status" value="1"/>
</dbReference>
<dbReference type="RefSeq" id="WP_072629437.1">
    <property type="nucleotide sequence ID" value="NZ_MLCB01000067.1"/>
</dbReference>
<dbReference type="EMBL" id="MLCB01000067">
    <property type="protein sequence ID" value="OJI94984.1"/>
    <property type="molecule type" value="Genomic_DNA"/>
</dbReference>